<name>A0A9P0G8D2_9CUCU</name>
<sequence>METKNNFWWLKSPANVQDKEGNSLVPKLDLNSTSIVDLLDDKNSNFDSDVDVGSIIEEINRVAAQSPLGPFERSVSGRSVDDLIKEAEKIYHESSKSFDQLSQKSKTSQNLSDLLSNLSRDSTPTPKSVSPLPMDPDPHKSSVSDDDYTEDFSEESRIESANISPTNTKFKPLELEVINYKENTKIIKFDNKENIGILGTDNKKNMETLKLDNKEDSYIIKEPSENDNLSSDLHNQKILSLSKSQSLNTISDPNIKKKVVKSQSEMTNLGKNVFSLNTPVQNCEEQYNEYEEKLYKYNEDVETKQHLIETLEKTNDVLKLELQDIKMELKKTQLSMEQAKLGLVSKKSSPEINQELERAKEDLKDSKEKNTSLQLQLDTVNKSHQLLKTSFDDLLHSNKNLERRLIELDCSLDKYKNEILTLQQLKDKLIENEANLNKLLEIEKLQSKSIKLQNEKDAKCIQDLNRQIKEMERIVARKHPDSVSALIVAAKENATDTNLTARKILENRIKSLEQEQQTRESQSSKVFVEIQEKFNQMKLKYENHIEDLELHVKDLKNQLKRKGDTYDVYTQTHIDDKIPQKETFTTFTQTDPAPVLLPTPTPPPSKPQKSLATKKNEDSYLIATIRGLQTDLTNKEKVINRLQKEIDDLKKTNRRLQKEREGSLKNLIDKKEFKSFPDKLSLQARSNSCSSEKDFGKEERILNITSERDKLKSKLNKLQDEYQSLQSKRIQDLTSLQQAHEEEVANYIASISPLREQLEINQLSVSSLQSQLTSAEEELAIVRVERDHLSNRLNLPSGTANVGDSKVEGTSLLQKIGYLEKQYVDREYRLRTMIQNLAQKSFGNRSCEQCSERQQQLITYKAELDQLMPSVQALQ</sequence>
<gene>
    <name evidence="11" type="ORF">PSYICH_LOCUS1838</name>
</gene>
<evidence type="ECO:0000256" key="2">
    <source>
        <dbReference type="ARBA" id="ARBA00009485"/>
    </source>
</evidence>
<feature type="coiled-coil region" evidence="9">
    <location>
        <begin position="280"/>
        <end position="442"/>
    </location>
</feature>
<evidence type="ECO:0000313" key="12">
    <source>
        <dbReference type="Proteomes" id="UP001153636"/>
    </source>
</evidence>
<reference evidence="11" key="1">
    <citation type="submission" date="2022-01" db="EMBL/GenBank/DDBJ databases">
        <authorList>
            <person name="King R."/>
        </authorList>
    </citation>
    <scope>NUCLEOTIDE SEQUENCE</scope>
</reference>
<feature type="coiled-coil region" evidence="9">
    <location>
        <begin position="701"/>
        <end position="728"/>
    </location>
</feature>
<comment type="similarity">
    <text evidence="2">Belongs to the CEP162 family.</text>
</comment>
<feature type="coiled-coil region" evidence="9">
    <location>
        <begin position="765"/>
        <end position="792"/>
    </location>
</feature>
<proteinExistence type="inferred from homology"/>
<dbReference type="OrthoDB" id="2157184at2759"/>
<keyword evidence="12" id="KW-1185">Reference proteome</keyword>
<evidence type="ECO:0000256" key="3">
    <source>
        <dbReference type="ARBA" id="ARBA00021406"/>
    </source>
</evidence>
<dbReference type="GO" id="GO:0060271">
    <property type="term" value="P:cilium assembly"/>
    <property type="evidence" value="ECO:0007669"/>
    <property type="project" value="TreeGrafter"/>
</dbReference>
<feature type="compositionally biased region" description="Acidic residues" evidence="10">
    <location>
        <begin position="144"/>
        <end position="153"/>
    </location>
</feature>
<dbReference type="GO" id="GO:0005879">
    <property type="term" value="C:axonemal microtubule"/>
    <property type="evidence" value="ECO:0007669"/>
    <property type="project" value="TreeGrafter"/>
</dbReference>
<keyword evidence="4" id="KW-0963">Cytoplasm</keyword>
<evidence type="ECO:0000256" key="9">
    <source>
        <dbReference type="SAM" id="Coils"/>
    </source>
</evidence>
<dbReference type="EMBL" id="OV651822">
    <property type="protein sequence ID" value="CAH1100447.1"/>
    <property type="molecule type" value="Genomic_DNA"/>
</dbReference>
<evidence type="ECO:0000256" key="7">
    <source>
        <dbReference type="ARBA" id="ARBA00023054"/>
    </source>
</evidence>
<dbReference type="PANTHER" id="PTHR34031:SF1">
    <property type="entry name" value="CENTROSOMAL PROTEIN OF 162 KDA"/>
    <property type="match status" value="1"/>
</dbReference>
<dbReference type="AlphaFoldDB" id="A0A9P0G8D2"/>
<accession>A0A9P0G8D2</accession>
<protein>
    <recommendedName>
        <fullName evidence="3">Centrosomal protein of 162 kDa</fullName>
    </recommendedName>
</protein>
<evidence type="ECO:0000256" key="5">
    <source>
        <dbReference type="ARBA" id="ARBA00022701"/>
    </source>
</evidence>
<dbReference type="InterPro" id="IPR038774">
    <property type="entry name" value="CEP162-like"/>
</dbReference>
<keyword evidence="7 9" id="KW-0175">Coiled coil</keyword>
<evidence type="ECO:0000256" key="10">
    <source>
        <dbReference type="SAM" id="MobiDB-lite"/>
    </source>
</evidence>
<evidence type="ECO:0000256" key="4">
    <source>
        <dbReference type="ARBA" id="ARBA00022490"/>
    </source>
</evidence>
<keyword evidence="6" id="KW-0970">Cilium biogenesis/degradation</keyword>
<keyword evidence="8" id="KW-0206">Cytoskeleton</keyword>
<dbReference type="GO" id="GO:0005814">
    <property type="term" value="C:centriole"/>
    <property type="evidence" value="ECO:0007669"/>
    <property type="project" value="UniProtKB-SubCell"/>
</dbReference>
<dbReference type="PANTHER" id="PTHR34031">
    <property type="entry name" value="CENTROSOMAL PROTEIN OF 162 KDA"/>
    <property type="match status" value="1"/>
</dbReference>
<evidence type="ECO:0000256" key="6">
    <source>
        <dbReference type="ARBA" id="ARBA00022794"/>
    </source>
</evidence>
<feature type="region of interest" description="Disordered" evidence="10">
    <location>
        <begin position="116"/>
        <end position="164"/>
    </location>
</feature>
<evidence type="ECO:0000256" key="8">
    <source>
        <dbReference type="ARBA" id="ARBA00023212"/>
    </source>
</evidence>
<dbReference type="Proteomes" id="UP001153636">
    <property type="component" value="Chromosome 10"/>
</dbReference>
<evidence type="ECO:0000256" key="1">
    <source>
        <dbReference type="ARBA" id="ARBA00004114"/>
    </source>
</evidence>
<feature type="region of interest" description="Disordered" evidence="10">
    <location>
        <begin position="591"/>
        <end position="614"/>
    </location>
</feature>
<feature type="coiled-coil region" evidence="9">
    <location>
        <begin position="625"/>
        <end position="666"/>
    </location>
</feature>
<evidence type="ECO:0000313" key="11">
    <source>
        <dbReference type="EMBL" id="CAH1100447.1"/>
    </source>
</evidence>
<feature type="compositionally biased region" description="Pro residues" evidence="10">
    <location>
        <begin position="595"/>
        <end position="606"/>
    </location>
</feature>
<feature type="coiled-coil region" evidence="9">
    <location>
        <begin position="502"/>
        <end position="565"/>
    </location>
</feature>
<organism evidence="11 12">
    <name type="scientific">Psylliodes chrysocephalus</name>
    <dbReference type="NCBI Taxonomy" id="3402493"/>
    <lineage>
        <taxon>Eukaryota</taxon>
        <taxon>Metazoa</taxon>
        <taxon>Ecdysozoa</taxon>
        <taxon>Arthropoda</taxon>
        <taxon>Hexapoda</taxon>
        <taxon>Insecta</taxon>
        <taxon>Pterygota</taxon>
        <taxon>Neoptera</taxon>
        <taxon>Endopterygota</taxon>
        <taxon>Coleoptera</taxon>
        <taxon>Polyphaga</taxon>
        <taxon>Cucujiformia</taxon>
        <taxon>Chrysomeloidea</taxon>
        <taxon>Chrysomelidae</taxon>
        <taxon>Galerucinae</taxon>
        <taxon>Alticini</taxon>
        <taxon>Psylliodes</taxon>
    </lineage>
</organism>
<keyword evidence="5" id="KW-0493">Microtubule</keyword>
<comment type="subcellular location">
    <subcellularLocation>
        <location evidence="1">Cytoplasm</location>
        <location evidence="1">Cytoskeleton</location>
        <location evidence="1">Microtubule organizing center</location>
        <location evidence="1">Centrosome</location>
        <location evidence="1">Centriole</location>
    </subcellularLocation>
</comment>